<dbReference type="AlphaFoldDB" id="A0A1H7H3C1"/>
<keyword evidence="4" id="KW-1185">Reference proteome</keyword>
<dbReference type="CDD" id="cd06661">
    <property type="entry name" value="GGCT_like"/>
    <property type="match status" value="1"/>
</dbReference>
<dbReference type="GO" id="GO:0061928">
    <property type="term" value="F:glutathione specific gamma-glutamylcyclotransferase activity"/>
    <property type="evidence" value="ECO:0007669"/>
    <property type="project" value="UniProtKB-EC"/>
</dbReference>
<organism evidence="3 4">
    <name type="scientific">Stigmatella aurantiaca</name>
    <dbReference type="NCBI Taxonomy" id="41"/>
    <lineage>
        <taxon>Bacteria</taxon>
        <taxon>Pseudomonadati</taxon>
        <taxon>Myxococcota</taxon>
        <taxon>Myxococcia</taxon>
        <taxon>Myxococcales</taxon>
        <taxon>Cystobacterineae</taxon>
        <taxon>Archangiaceae</taxon>
        <taxon>Stigmatella</taxon>
    </lineage>
</organism>
<proteinExistence type="predicted"/>
<dbReference type="OrthoDB" id="9795692at2"/>
<evidence type="ECO:0000313" key="3">
    <source>
        <dbReference type="EMBL" id="SEK44903.1"/>
    </source>
</evidence>
<evidence type="ECO:0000256" key="2">
    <source>
        <dbReference type="ARBA" id="ARBA00023239"/>
    </source>
</evidence>
<dbReference type="InterPro" id="IPR036568">
    <property type="entry name" value="GGCT-like_sf"/>
</dbReference>
<dbReference type="EC" id="4.3.2.7" evidence="1"/>
<keyword evidence="2" id="KW-0456">Lyase</keyword>
<gene>
    <name evidence="3" type="ORF">SAMN05444354_101606</name>
</gene>
<name>A0A1H7H3C1_STIAU</name>
<reference evidence="4" key="1">
    <citation type="submission" date="2016-10" db="EMBL/GenBank/DDBJ databases">
        <authorList>
            <person name="Varghese N."/>
            <person name="Submissions S."/>
        </authorList>
    </citation>
    <scope>NUCLEOTIDE SEQUENCE [LARGE SCALE GENOMIC DNA]</scope>
    <source>
        <strain evidence="4">DSM 17044</strain>
    </source>
</reference>
<protein>
    <recommendedName>
        <fullName evidence="1">glutathione-specific gamma-glutamylcyclotransferase</fullName>
        <ecNumber evidence="1">4.3.2.7</ecNumber>
    </recommendedName>
</protein>
<dbReference type="InterPro" id="IPR006840">
    <property type="entry name" value="ChaC"/>
</dbReference>
<dbReference type="Pfam" id="PF04752">
    <property type="entry name" value="ChaC"/>
    <property type="match status" value="1"/>
</dbReference>
<dbReference type="PANTHER" id="PTHR12192">
    <property type="entry name" value="CATION TRANSPORT PROTEIN CHAC-RELATED"/>
    <property type="match status" value="1"/>
</dbReference>
<dbReference type="Proteomes" id="UP000182719">
    <property type="component" value="Unassembled WGS sequence"/>
</dbReference>
<accession>A0A1H7H3C1</accession>
<evidence type="ECO:0000313" key="4">
    <source>
        <dbReference type="Proteomes" id="UP000182719"/>
    </source>
</evidence>
<dbReference type="GO" id="GO:0006751">
    <property type="term" value="P:glutathione catabolic process"/>
    <property type="evidence" value="ECO:0007669"/>
    <property type="project" value="InterPro"/>
</dbReference>
<dbReference type="RefSeq" id="WP_075004823.1">
    <property type="nucleotide sequence ID" value="NZ_FOAP01000001.1"/>
</dbReference>
<dbReference type="Gene3D" id="3.10.490.10">
    <property type="entry name" value="Gamma-glutamyl cyclotransferase-like"/>
    <property type="match status" value="1"/>
</dbReference>
<evidence type="ECO:0000256" key="1">
    <source>
        <dbReference type="ARBA" id="ARBA00012344"/>
    </source>
</evidence>
<dbReference type="InterPro" id="IPR013024">
    <property type="entry name" value="GGCT-like"/>
</dbReference>
<dbReference type="GO" id="GO:0005737">
    <property type="term" value="C:cytoplasm"/>
    <property type="evidence" value="ECO:0007669"/>
    <property type="project" value="TreeGrafter"/>
</dbReference>
<sequence>MLPSGLAKEIPLDYRLRTPEELDTSLGQALAAAPQDTARSGSWLFVYGSMLKDPPFSPEEQRHAVLEGWERVFCLADPKMRGTPKHPGLSLGLVQGPRCVGVAYRLSARTMREDLKGVWQREMALPFYAACWLQARTRPGPIPVLTFCTDLHGPLYEPSLSEPAMLERLATCAGENGSNAAYLEQTVQQLAEVGIPDPGLAQLALRVRAMR</sequence>
<dbReference type="SUPFAM" id="SSF110857">
    <property type="entry name" value="Gamma-glutamyl cyclotransferase-like"/>
    <property type="match status" value="1"/>
</dbReference>
<dbReference type="PANTHER" id="PTHR12192:SF2">
    <property type="entry name" value="GLUTATHIONE-SPECIFIC GAMMA-GLUTAMYLCYCLOTRANSFERASE 2"/>
    <property type="match status" value="1"/>
</dbReference>
<dbReference type="EMBL" id="FOAP01000001">
    <property type="protein sequence ID" value="SEK44903.1"/>
    <property type="molecule type" value="Genomic_DNA"/>
</dbReference>